<feature type="transmembrane region" description="Helical" evidence="4">
    <location>
        <begin position="354"/>
        <end position="375"/>
    </location>
</feature>
<feature type="transmembrane region" description="Helical" evidence="4">
    <location>
        <begin position="408"/>
        <end position="428"/>
    </location>
</feature>
<proteinExistence type="predicted"/>
<dbReference type="InterPro" id="IPR011990">
    <property type="entry name" value="TPR-like_helical_dom_sf"/>
</dbReference>
<evidence type="ECO:0000256" key="1">
    <source>
        <dbReference type="ARBA" id="ARBA00022737"/>
    </source>
</evidence>
<dbReference type="Gene3D" id="1.25.40.10">
    <property type="entry name" value="Tetratricopeptide repeat domain"/>
    <property type="match status" value="1"/>
</dbReference>
<protein>
    <recommendedName>
        <fullName evidence="7">Tetratricopeptide repeat protein</fullName>
    </recommendedName>
</protein>
<keyword evidence="1" id="KW-0677">Repeat</keyword>
<dbReference type="PANTHER" id="PTHR44227">
    <property type="match status" value="1"/>
</dbReference>
<reference evidence="5 6" key="1">
    <citation type="submission" date="2024-02" db="EMBL/GenBank/DDBJ databases">
        <title>A novel Gemmatimonadota bacterium.</title>
        <authorList>
            <person name="Du Z.-J."/>
            <person name="Ye Y.-Q."/>
        </authorList>
    </citation>
    <scope>NUCLEOTIDE SEQUENCE [LARGE SCALE GENOMIC DNA]</scope>
    <source>
        <strain evidence="5 6">DH-20</strain>
    </source>
</reference>
<feature type="transmembrane region" description="Helical" evidence="4">
    <location>
        <begin position="118"/>
        <end position="137"/>
    </location>
</feature>
<feature type="transmembrane region" description="Helical" evidence="4">
    <location>
        <begin position="243"/>
        <end position="263"/>
    </location>
</feature>
<keyword evidence="4" id="KW-1133">Transmembrane helix</keyword>
<feature type="transmembrane region" description="Helical" evidence="4">
    <location>
        <begin position="12"/>
        <end position="30"/>
    </location>
</feature>
<dbReference type="Proteomes" id="UP001484239">
    <property type="component" value="Unassembled WGS sequence"/>
</dbReference>
<keyword evidence="6" id="KW-1185">Reference proteome</keyword>
<dbReference type="RefSeq" id="WP_405281721.1">
    <property type="nucleotide sequence ID" value="NZ_CP144380.1"/>
</dbReference>
<feature type="transmembrane region" description="Helical" evidence="4">
    <location>
        <begin position="319"/>
        <end position="342"/>
    </location>
</feature>
<evidence type="ECO:0000256" key="3">
    <source>
        <dbReference type="SAM" id="MobiDB-lite"/>
    </source>
</evidence>
<feature type="transmembrane region" description="Helical" evidence="4">
    <location>
        <begin position="212"/>
        <end position="231"/>
    </location>
</feature>
<dbReference type="PANTHER" id="PTHR44227:SF3">
    <property type="entry name" value="PROTEIN O-MANNOSYL-TRANSFERASE TMTC4"/>
    <property type="match status" value="1"/>
</dbReference>
<evidence type="ECO:0000256" key="4">
    <source>
        <dbReference type="SAM" id="Phobius"/>
    </source>
</evidence>
<feature type="transmembrane region" description="Helical" evidence="4">
    <location>
        <begin position="381"/>
        <end position="401"/>
    </location>
</feature>
<evidence type="ECO:0000313" key="6">
    <source>
        <dbReference type="Proteomes" id="UP001484239"/>
    </source>
</evidence>
<keyword evidence="4" id="KW-0812">Transmembrane</keyword>
<accession>A0ABU9EDS2</accession>
<keyword evidence="4" id="KW-0472">Membrane</keyword>
<evidence type="ECO:0000313" key="5">
    <source>
        <dbReference type="EMBL" id="MEK9502892.1"/>
    </source>
</evidence>
<dbReference type="InterPro" id="IPR052346">
    <property type="entry name" value="O-mannosyl-transferase_TMTC"/>
</dbReference>
<organism evidence="5 6">
    <name type="scientific">Gaopeijia maritima</name>
    <dbReference type="NCBI Taxonomy" id="3119007"/>
    <lineage>
        <taxon>Bacteria</taxon>
        <taxon>Pseudomonadati</taxon>
        <taxon>Gemmatimonadota</taxon>
        <taxon>Longimicrobiia</taxon>
        <taxon>Gaopeijiales</taxon>
        <taxon>Gaopeijiaceae</taxon>
        <taxon>Gaopeijia</taxon>
    </lineage>
</organism>
<evidence type="ECO:0000256" key="2">
    <source>
        <dbReference type="ARBA" id="ARBA00022803"/>
    </source>
</evidence>
<dbReference type="EMBL" id="JBBHLI010000016">
    <property type="protein sequence ID" value="MEK9502892.1"/>
    <property type="molecule type" value="Genomic_DNA"/>
</dbReference>
<name>A0ABU9EDS2_9BACT</name>
<gene>
    <name evidence="5" type="ORF">WI372_17990</name>
</gene>
<sequence>MSVPGRFENPNAAARWVAALAVLVYLPSLLNGFAYDDLHIIVENDALHSLSSTLGSLLQPWWPGDEGATLGLWRPFTTLAFGVQWALGGGSPLPWHVANLLLHAAVSALVVRAGTVLMGLRAASLAGVVFAVHPLHVEAVANGVGQAELWAALWMLAAVTVLIETPTERVRVLPTVGSSSSARARPRAGRLGAGRTAAVVGLYALACLTKENAIVLPALLLVVEATRYRWTPADLREMLRRRGAVYGALALVGAGVLVARVAILGRVADPTPPLGAALLAEIPRIHTLGEIWYHYLRLLTVPLTLTPDYAPGVVPVTTVWTPVGAFAVAATLALAVLALWAWRRGSIGRMGALGLLWFAVAVLPVSNVVFVSGVLVAERTLYLPSVGAAWVLGGVASILLVRGRVARVAVALVTVLWIGRAVSYQPVWRQAEGLFEYMLTTVPQSARSQWILGDMLLDGERRPEAVRAYARALNHLGEETPFLTQTAGRLHQAGATRTARVFALRAWEGTPSVSSAQLLAVMAAGEADWTETVRWSQATRELDPLDPVAGHLLSVAWTELGQWADARAVREEMLARDPGAAWQPWYWLVELRARTGDLPGARAAVDSARARSSDAQVHAVIDSLFDAVAGGAKPLQNSSDLQIPRESGAGDGGGERR</sequence>
<keyword evidence="2" id="KW-0802">TPR repeat</keyword>
<evidence type="ECO:0008006" key="7">
    <source>
        <dbReference type="Google" id="ProtNLM"/>
    </source>
</evidence>
<feature type="region of interest" description="Disordered" evidence="3">
    <location>
        <begin position="634"/>
        <end position="657"/>
    </location>
</feature>
<comment type="caution">
    <text evidence="5">The sequence shown here is derived from an EMBL/GenBank/DDBJ whole genome shotgun (WGS) entry which is preliminary data.</text>
</comment>
<dbReference type="SUPFAM" id="SSF48452">
    <property type="entry name" value="TPR-like"/>
    <property type="match status" value="1"/>
</dbReference>